<gene>
    <name evidence="3" type="ORF">GQX73_g5726</name>
</gene>
<feature type="compositionally biased region" description="Polar residues" evidence="1">
    <location>
        <begin position="49"/>
        <end position="66"/>
    </location>
</feature>
<dbReference type="AlphaFoldDB" id="A0A7C8J083"/>
<evidence type="ECO:0000313" key="3">
    <source>
        <dbReference type="EMBL" id="KAF2967839.1"/>
    </source>
</evidence>
<dbReference type="EMBL" id="WUBL01000061">
    <property type="protein sequence ID" value="KAF2967839.1"/>
    <property type="molecule type" value="Genomic_DNA"/>
</dbReference>
<dbReference type="InterPro" id="IPR003615">
    <property type="entry name" value="HNH_nuc"/>
</dbReference>
<accession>A0A7C8J083</accession>
<evidence type="ECO:0000313" key="4">
    <source>
        <dbReference type="Proteomes" id="UP000481858"/>
    </source>
</evidence>
<feature type="region of interest" description="Disordered" evidence="1">
    <location>
        <begin position="43"/>
        <end position="79"/>
    </location>
</feature>
<dbReference type="InParanoid" id="A0A7C8J083"/>
<reference evidence="3 4" key="1">
    <citation type="submission" date="2019-12" db="EMBL/GenBank/DDBJ databases">
        <title>Draft genome sequence of the ascomycete Xylaria multiplex DSM 110363.</title>
        <authorList>
            <person name="Buettner E."/>
            <person name="Kellner H."/>
        </authorList>
    </citation>
    <scope>NUCLEOTIDE SEQUENCE [LARGE SCALE GENOMIC DNA]</scope>
    <source>
        <strain evidence="3 4">DSM 110363</strain>
    </source>
</reference>
<name>A0A7C8J083_9PEZI</name>
<dbReference type="Proteomes" id="UP000481858">
    <property type="component" value="Unassembled WGS sequence"/>
</dbReference>
<keyword evidence="4" id="KW-1185">Reference proteome</keyword>
<sequence>MASNRPNAADPKVAAPNAITQDGAKEKEDDMFVLISRRNPWKDGKLVSSLENPPTTSTKSADTGSNTKDKDGWETIPLFGSNPKPRLETELRNHAGRIFYRICEHFDTGVTDGDFSRPRLVRYTYTYSLSQESGDHFLRAFFKAVDLQISGDEDISFEDIRLKFFDFGDYLFNHFYLPVKASTKKTPQPSLALHSAVQEAQGRGRQQDVGTGPRLSILRRDCLIRDLHRCIISRRFDLAEAMKRRLDPGGSRDDEGNLIANDPFEPAQLEVAHILPHSLTRMNQGDELNVSKESTLSILDMFDVGVAELIQGPEIDRPRNALTLTHDFHQWFSDFQVYFEPVPDSDHTYTIRTHVAEEYFFRRPALPITCELYLTPERKIEPPSSRLLAIHCAISRILYLSGAGEYIDKIYRDMEEHGVQANGSTPLGHFVSLAISEQSSSACA</sequence>
<evidence type="ECO:0000256" key="1">
    <source>
        <dbReference type="SAM" id="MobiDB-lite"/>
    </source>
</evidence>
<dbReference type="Pfam" id="PF13391">
    <property type="entry name" value="HNH_2"/>
    <property type="match status" value="1"/>
</dbReference>
<comment type="caution">
    <text evidence="3">The sequence shown here is derived from an EMBL/GenBank/DDBJ whole genome shotgun (WGS) entry which is preliminary data.</text>
</comment>
<feature type="domain" description="HNH nuclease" evidence="2">
    <location>
        <begin position="267"/>
        <end position="340"/>
    </location>
</feature>
<protein>
    <recommendedName>
        <fullName evidence="2">HNH nuclease domain-containing protein</fullName>
    </recommendedName>
</protein>
<evidence type="ECO:0000259" key="2">
    <source>
        <dbReference type="Pfam" id="PF13391"/>
    </source>
</evidence>
<feature type="region of interest" description="Disordered" evidence="1">
    <location>
        <begin position="1"/>
        <end position="30"/>
    </location>
</feature>
<organism evidence="3 4">
    <name type="scientific">Xylaria multiplex</name>
    <dbReference type="NCBI Taxonomy" id="323545"/>
    <lineage>
        <taxon>Eukaryota</taxon>
        <taxon>Fungi</taxon>
        <taxon>Dikarya</taxon>
        <taxon>Ascomycota</taxon>
        <taxon>Pezizomycotina</taxon>
        <taxon>Sordariomycetes</taxon>
        <taxon>Xylariomycetidae</taxon>
        <taxon>Xylariales</taxon>
        <taxon>Xylariaceae</taxon>
        <taxon>Xylaria</taxon>
    </lineage>
</organism>
<dbReference type="OrthoDB" id="2104739at2759"/>
<proteinExistence type="predicted"/>